<feature type="signal peptide" evidence="1">
    <location>
        <begin position="1"/>
        <end position="17"/>
    </location>
</feature>
<feature type="chain" id="PRO_5036178001" description="BEN domain-containing protein" evidence="1">
    <location>
        <begin position="18"/>
        <end position="319"/>
    </location>
</feature>
<gene>
    <name evidence="3" type="primary">110677163</name>
    <name evidence="2" type="synonym">110676956</name>
</gene>
<keyword evidence="1" id="KW-0732">Signal</keyword>
<dbReference type="Proteomes" id="UP000008820">
    <property type="component" value="Chromosome 2"/>
</dbReference>
<accession>A0A6I8U8E3</accession>
<keyword evidence="4" id="KW-1185">Reference proteome</keyword>
<evidence type="ECO:0000313" key="3">
    <source>
        <dbReference type="EnsemblMetazoa" id="AAEL027668-PA"/>
    </source>
</evidence>
<proteinExistence type="predicted"/>
<evidence type="ECO:0000256" key="1">
    <source>
        <dbReference type="SAM" id="SignalP"/>
    </source>
</evidence>
<organism evidence="3 4">
    <name type="scientific">Aedes aegypti</name>
    <name type="common">Yellowfever mosquito</name>
    <name type="synonym">Culex aegypti</name>
    <dbReference type="NCBI Taxonomy" id="7159"/>
    <lineage>
        <taxon>Eukaryota</taxon>
        <taxon>Metazoa</taxon>
        <taxon>Ecdysozoa</taxon>
        <taxon>Arthropoda</taxon>
        <taxon>Hexapoda</taxon>
        <taxon>Insecta</taxon>
        <taxon>Pterygota</taxon>
        <taxon>Neoptera</taxon>
        <taxon>Endopterygota</taxon>
        <taxon>Diptera</taxon>
        <taxon>Nematocera</taxon>
        <taxon>Culicoidea</taxon>
        <taxon>Culicidae</taxon>
        <taxon>Culicinae</taxon>
        <taxon>Aedini</taxon>
        <taxon>Aedes</taxon>
        <taxon>Stegomyia</taxon>
    </lineage>
</organism>
<name>A0A6I8U8E3_AEDAE</name>
<evidence type="ECO:0008006" key="5">
    <source>
        <dbReference type="Google" id="ProtNLM"/>
    </source>
</evidence>
<dbReference type="AlphaFoldDB" id="A0A6I8U8E3"/>
<reference evidence="3 4" key="1">
    <citation type="submission" date="2017-06" db="EMBL/GenBank/DDBJ databases">
        <title>Aedes aegypti genome working group (AGWG) sequencing and assembly.</title>
        <authorList>
            <consortium name="Aedes aegypti Genome Working Group (AGWG)"/>
            <person name="Matthews B.J."/>
        </authorList>
    </citation>
    <scope>NUCLEOTIDE SEQUENCE [LARGE SCALE GENOMIC DNA]</scope>
    <source>
        <strain evidence="3 4">LVP_AGWG</strain>
    </source>
</reference>
<reference evidence="3" key="2">
    <citation type="submission" date="2020-05" db="UniProtKB">
        <authorList>
            <consortium name="EnsemblMetazoa"/>
        </authorList>
    </citation>
    <scope>IDENTIFICATION</scope>
    <source>
        <strain evidence="3">LVP_AGWG</strain>
    </source>
</reference>
<dbReference type="EnsemblMetazoa" id="AAEL026657-RA">
    <property type="protein sequence ID" value="AAEL026657-PA"/>
    <property type="gene ID" value="AAEL026657"/>
</dbReference>
<sequence>MHFYALIFNLCFTLSKQQLVATPISKTKPKKKLCTSINPPVNLPSPVKSVVLEQGIADTVPTSEAQIFELGTTIAGDLPVKTITVPTVETGMDIPEVLRVDSNAPPFQPTFAGHDVSIIKVVLDCNEAASEECVDFEDKPLETAPDLNAVLVLQHRVAMLESEIGALRRDNAKLRSLNMRLQETLVERPNGTSFTEIPGFPDAKWLLSVSQNAQDSDYLFVKELVVRLFPLGVGNATVSGHPSNNPFGRGIKNGLEPDARTNVGRLDPVKVTYIRDRLYERRTILQDELGVAMQRSRKTAKHIAAVINNNPSLRTLRQE</sequence>
<evidence type="ECO:0000313" key="2">
    <source>
        <dbReference type="EnsemblMetazoa" id="AAEL026657-PA"/>
    </source>
</evidence>
<dbReference type="EnsemblMetazoa" id="AAEL027668-RA">
    <property type="protein sequence ID" value="AAEL027668-PA"/>
    <property type="gene ID" value="AAEL027668"/>
</dbReference>
<dbReference type="InParanoid" id="A0A6I8U8E3"/>
<protein>
    <recommendedName>
        <fullName evidence="5">BEN domain-containing protein</fullName>
    </recommendedName>
</protein>
<dbReference type="OrthoDB" id="7767488at2759"/>
<evidence type="ECO:0000313" key="4">
    <source>
        <dbReference type="Proteomes" id="UP000008820"/>
    </source>
</evidence>